<dbReference type="InterPro" id="IPR010675">
    <property type="entry name" value="Bin3_C"/>
</dbReference>
<dbReference type="GeneID" id="17270270"/>
<dbReference type="eggNOG" id="KOG2899">
    <property type="taxonomic scope" value="Eukaryota"/>
</dbReference>
<dbReference type="Proteomes" id="UP000013827">
    <property type="component" value="Unassembled WGS sequence"/>
</dbReference>
<dbReference type="GO" id="GO:0032259">
    <property type="term" value="P:methylation"/>
    <property type="evidence" value="ECO:0007669"/>
    <property type="project" value="UniProtKB-KW"/>
</dbReference>
<reference evidence="9" key="1">
    <citation type="journal article" date="2013" name="Nature">
        <title>Pan genome of the phytoplankton Emiliania underpins its global distribution.</title>
        <authorList>
            <person name="Read B.A."/>
            <person name="Kegel J."/>
            <person name="Klute M.J."/>
            <person name="Kuo A."/>
            <person name="Lefebvre S.C."/>
            <person name="Maumus F."/>
            <person name="Mayer C."/>
            <person name="Miller J."/>
            <person name="Monier A."/>
            <person name="Salamov A."/>
            <person name="Young J."/>
            <person name="Aguilar M."/>
            <person name="Claverie J.M."/>
            <person name="Frickenhaus S."/>
            <person name="Gonzalez K."/>
            <person name="Herman E.K."/>
            <person name="Lin Y.C."/>
            <person name="Napier J."/>
            <person name="Ogata H."/>
            <person name="Sarno A.F."/>
            <person name="Shmutz J."/>
            <person name="Schroeder D."/>
            <person name="de Vargas C."/>
            <person name="Verret F."/>
            <person name="von Dassow P."/>
            <person name="Valentin K."/>
            <person name="Van de Peer Y."/>
            <person name="Wheeler G."/>
            <person name="Dacks J.B."/>
            <person name="Delwiche C.F."/>
            <person name="Dyhrman S.T."/>
            <person name="Glockner G."/>
            <person name="John U."/>
            <person name="Richards T."/>
            <person name="Worden A.Z."/>
            <person name="Zhang X."/>
            <person name="Grigoriev I.V."/>
            <person name="Allen A.E."/>
            <person name="Bidle K."/>
            <person name="Borodovsky M."/>
            <person name="Bowler C."/>
            <person name="Brownlee C."/>
            <person name="Cock J.M."/>
            <person name="Elias M."/>
            <person name="Gladyshev V.N."/>
            <person name="Groth M."/>
            <person name="Guda C."/>
            <person name="Hadaegh A."/>
            <person name="Iglesias-Rodriguez M.D."/>
            <person name="Jenkins J."/>
            <person name="Jones B.M."/>
            <person name="Lawson T."/>
            <person name="Leese F."/>
            <person name="Lindquist E."/>
            <person name="Lobanov A."/>
            <person name="Lomsadze A."/>
            <person name="Malik S.B."/>
            <person name="Marsh M.E."/>
            <person name="Mackinder L."/>
            <person name="Mock T."/>
            <person name="Mueller-Roeber B."/>
            <person name="Pagarete A."/>
            <person name="Parker M."/>
            <person name="Probert I."/>
            <person name="Quesneville H."/>
            <person name="Raines C."/>
            <person name="Rensing S.A."/>
            <person name="Riano-Pachon D.M."/>
            <person name="Richier S."/>
            <person name="Rokitta S."/>
            <person name="Shiraiwa Y."/>
            <person name="Soanes D.M."/>
            <person name="van der Giezen M."/>
            <person name="Wahlund T.M."/>
            <person name="Williams B."/>
            <person name="Wilson W."/>
            <person name="Wolfe G."/>
            <person name="Wurch L.L."/>
        </authorList>
    </citation>
    <scope>NUCLEOTIDE SEQUENCE</scope>
</reference>
<dbReference type="KEGG" id="ehx:EMIHUDRAFT_226514"/>
<dbReference type="Pfam" id="PF06859">
    <property type="entry name" value="Bin3"/>
    <property type="match status" value="1"/>
</dbReference>
<dbReference type="PROSITE" id="PS51515">
    <property type="entry name" value="BIN3_SAM"/>
    <property type="match status" value="1"/>
</dbReference>
<evidence type="ECO:0000256" key="3">
    <source>
        <dbReference type="ARBA" id="ARBA00022679"/>
    </source>
</evidence>
<evidence type="ECO:0000256" key="5">
    <source>
        <dbReference type="PROSITE-ProRule" id="PRU00848"/>
    </source>
</evidence>
<reference evidence="8" key="2">
    <citation type="submission" date="2024-10" db="UniProtKB">
        <authorList>
            <consortium name="EnsemblProtists"/>
        </authorList>
    </citation>
    <scope>IDENTIFICATION</scope>
</reference>
<evidence type="ECO:0000256" key="6">
    <source>
        <dbReference type="RuleBase" id="RU367087"/>
    </source>
</evidence>
<protein>
    <recommendedName>
        <fullName evidence="6">RNA methyltransferase</fullName>
        <ecNumber evidence="6">2.1.1.-</ecNumber>
    </recommendedName>
</protein>
<dbReference type="KEGG" id="ehx:EMIHUDRAFT_206826"/>
<dbReference type="InterPro" id="IPR024160">
    <property type="entry name" value="BIN3_SAM-bd_dom"/>
</dbReference>
<name>A0A0D3JMI8_EMIH1</name>
<feature type="domain" description="Bin3-type SAM" evidence="7">
    <location>
        <begin position="1"/>
        <end position="149"/>
    </location>
</feature>
<evidence type="ECO:0000256" key="4">
    <source>
        <dbReference type="ARBA" id="ARBA00022691"/>
    </source>
</evidence>
<dbReference type="GO" id="GO:0017069">
    <property type="term" value="F:snRNA binding"/>
    <property type="evidence" value="ECO:0007669"/>
    <property type="project" value="TreeGrafter"/>
</dbReference>
<accession>A0A0D3JMI8</accession>
<dbReference type="STRING" id="2903.R1CP34"/>
<keyword evidence="3 6" id="KW-0808">Transferase</keyword>
<evidence type="ECO:0000313" key="8">
    <source>
        <dbReference type="EnsemblProtists" id="EOD24723"/>
    </source>
</evidence>
<sequence>MLTNDDFRAMLLDESTPFEPGAAYPRSVRFAHLNIAQEPPSEGTPGEGELRGAFDTVLCLSTSKWVHLHFGDEGLKCLFRRVHAALRPGGLFLLEPQPWSSYRKNAGLAPHLLRNYGAIQIKPPQGPGFAQGARGGAKRPLLLFRKGGV</sequence>
<comment type="similarity">
    <text evidence="1 6">Belongs to the methyltransferase superfamily.</text>
</comment>
<dbReference type="PANTHER" id="PTHR12315">
    <property type="entry name" value="BICOID-INTERACTING PROTEIN RELATED"/>
    <property type="match status" value="1"/>
</dbReference>
<dbReference type="GeneID" id="17281547"/>
<dbReference type="Gene3D" id="3.40.50.150">
    <property type="entry name" value="Vaccinia Virus protein VP39"/>
    <property type="match status" value="1"/>
</dbReference>
<organism evidence="8 9">
    <name type="scientific">Emiliania huxleyi (strain CCMP1516)</name>
    <dbReference type="NCBI Taxonomy" id="280463"/>
    <lineage>
        <taxon>Eukaryota</taxon>
        <taxon>Haptista</taxon>
        <taxon>Haptophyta</taxon>
        <taxon>Prymnesiophyceae</taxon>
        <taxon>Isochrysidales</taxon>
        <taxon>Noelaerhabdaceae</taxon>
        <taxon>Emiliania</taxon>
    </lineage>
</organism>
<keyword evidence="2 6" id="KW-0489">Methyltransferase</keyword>
<dbReference type="RefSeq" id="XP_005777152.1">
    <property type="nucleotide sequence ID" value="XM_005777095.1"/>
</dbReference>
<dbReference type="GO" id="GO:0008171">
    <property type="term" value="F:O-methyltransferase activity"/>
    <property type="evidence" value="ECO:0007669"/>
    <property type="project" value="UniProtKB-UniRule"/>
</dbReference>
<keyword evidence="4 5" id="KW-0949">S-adenosyl-L-methionine</keyword>
<dbReference type="GO" id="GO:0040031">
    <property type="term" value="P:snRNA modification"/>
    <property type="evidence" value="ECO:0007669"/>
    <property type="project" value="TreeGrafter"/>
</dbReference>
<dbReference type="InterPro" id="IPR039772">
    <property type="entry name" value="Bin3-like"/>
</dbReference>
<dbReference type="AlphaFoldDB" id="A0A0D3JMI8"/>
<evidence type="ECO:0000259" key="7">
    <source>
        <dbReference type="PROSITE" id="PS51515"/>
    </source>
</evidence>
<evidence type="ECO:0000313" key="9">
    <source>
        <dbReference type="Proteomes" id="UP000013827"/>
    </source>
</evidence>
<dbReference type="InterPro" id="IPR029063">
    <property type="entry name" value="SAM-dependent_MTases_sf"/>
</dbReference>
<dbReference type="RefSeq" id="XP_005788663.1">
    <property type="nucleotide sequence ID" value="XM_005788606.1"/>
</dbReference>
<dbReference type="EnsemblProtists" id="EOD24723">
    <property type="protein sequence ID" value="EOD24723"/>
    <property type="gene ID" value="EMIHUDRAFT_206826"/>
</dbReference>
<dbReference type="GO" id="GO:0008173">
    <property type="term" value="F:RNA methyltransferase activity"/>
    <property type="evidence" value="ECO:0007669"/>
    <property type="project" value="UniProtKB-UniRule"/>
</dbReference>
<dbReference type="PANTHER" id="PTHR12315:SF0">
    <property type="entry name" value="7SK SNRNA METHYLPHOSPHATE CAPPING ENZYME"/>
    <property type="match status" value="1"/>
</dbReference>
<dbReference type="HOGENOM" id="CLU_004729_2_1_1"/>
<evidence type="ECO:0000256" key="2">
    <source>
        <dbReference type="ARBA" id="ARBA00022603"/>
    </source>
</evidence>
<evidence type="ECO:0000256" key="1">
    <source>
        <dbReference type="ARBA" id="ARBA00008361"/>
    </source>
</evidence>
<dbReference type="EnsemblProtists" id="EOD36234">
    <property type="protein sequence ID" value="EOD36234"/>
    <property type="gene ID" value="EMIHUDRAFT_226514"/>
</dbReference>
<proteinExistence type="inferred from homology"/>
<dbReference type="SUPFAM" id="SSF53335">
    <property type="entry name" value="S-adenosyl-L-methionine-dependent methyltransferases"/>
    <property type="match status" value="1"/>
</dbReference>
<dbReference type="PaxDb" id="2903-EOD24723"/>
<keyword evidence="9" id="KW-1185">Reference proteome</keyword>
<dbReference type="EC" id="2.1.1.-" evidence="6"/>